<organism evidence="1">
    <name type="scientific">uncultured Desulfobacterium sp</name>
    <dbReference type="NCBI Taxonomy" id="201089"/>
    <lineage>
        <taxon>Bacteria</taxon>
        <taxon>Pseudomonadati</taxon>
        <taxon>Thermodesulfobacteriota</taxon>
        <taxon>Desulfobacteria</taxon>
        <taxon>Desulfobacterales</taxon>
        <taxon>Desulfobacteriaceae</taxon>
        <taxon>Desulfobacterium</taxon>
        <taxon>environmental samples</taxon>
    </lineage>
</organism>
<reference evidence="1" key="1">
    <citation type="submission" date="2018-01" db="EMBL/GenBank/DDBJ databases">
        <authorList>
            <person name="Regsiter A."/>
            <person name="William W."/>
        </authorList>
    </citation>
    <scope>NUCLEOTIDE SEQUENCE</scope>
    <source>
        <strain evidence="1">TRIP AH-1</strain>
    </source>
</reference>
<dbReference type="AlphaFoldDB" id="A0A445MSH4"/>
<accession>A0A445MSH4</accession>
<dbReference type="EMBL" id="OJIN01000040">
    <property type="protein sequence ID" value="SPD72417.1"/>
    <property type="molecule type" value="Genomic_DNA"/>
</dbReference>
<protein>
    <submittedName>
        <fullName evidence="1">Uncharacterized protein</fullName>
    </submittedName>
</protein>
<gene>
    <name evidence="1" type="ORF">PITCH_A1340003</name>
</gene>
<name>A0A445MSH4_9BACT</name>
<proteinExistence type="predicted"/>
<sequence length="57" mass="6518">MAGEINIMSWRLNMKAGVTKPPSTYARGWFSSKITESRAFIFPERNHKICSLMSILL</sequence>
<evidence type="ECO:0000313" key="1">
    <source>
        <dbReference type="EMBL" id="SPD72417.1"/>
    </source>
</evidence>